<keyword evidence="2 3" id="KW-0378">Hydrolase</keyword>
<dbReference type="EC" id="3.6.1.9" evidence="3"/>
<dbReference type="PANTHER" id="PTHR43213:SF5">
    <property type="entry name" value="BIFUNCTIONAL DTTP_UTP PYROPHOSPHATASE_METHYLTRANSFERASE PROTEIN-RELATED"/>
    <property type="match status" value="1"/>
</dbReference>
<proteinExistence type="inferred from homology"/>
<feature type="site" description="Important for substrate specificity" evidence="3">
    <location>
        <position position="173"/>
    </location>
</feature>
<comment type="catalytic activity">
    <reaction evidence="3">
        <text>dTTP + H2O = dTMP + diphosphate + H(+)</text>
        <dbReference type="Rhea" id="RHEA:28534"/>
        <dbReference type="ChEBI" id="CHEBI:15377"/>
        <dbReference type="ChEBI" id="CHEBI:15378"/>
        <dbReference type="ChEBI" id="CHEBI:33019"/>
        <dbReference type="ChEBI" id="CHEBI:37568"/>
        <dbReference type="ChEBI" id="CHEBI:63528"/>
        <dbReference type="EC" id="3.6.1.9"/>
    </reaction>
</comment>
<keyword evidence="3" id="KW-0963">Cytoplasm</keyword>
<dbReference type="InterPro" id="IPR003697">
    <property type="entry name" value="Maf-like"/>
</dbReference>
<sequence>MIENQLNQATISRIVLASSSPRRKELVASLALSLPVSILSTDTDETYEKDWTPAEVVERLSLRKGIAAEAMLAKQEMPLEGTLILAADTIVVLDGAVLGKPANSDEAAAMLTSLQGRSHDVYSGIALLEAGSDKRIVASRRTRVAMKPLSEERIRRYVASGEPMDKAGAYGIQGLGAALVEGIEGCYFNVVGLPISLLTDKLELFGVRTY</sequence>
<comment type="caution">
    <text evidence="3">Lacks conserved residue(s) required for the propagation of feature annotation.</text>
</comment>
<dbReference type="Proteomes" id="UP000245202">
    <property type="component" value="Unassembled WGS sequence"/>
</dbReference>
<name>A0A2R5ERJ5_9BACL</name>
<comment type="catalytic activity">
    <reaction evidence="3">
        <text>UTP + H2O = UMP + diphosphate + H(+)</text>
        <dbReference type="Rhea" id="RHEA:29395"/>
        <dbReference type="ChEBI" id="CHEBI:15377"/>
        <dbReference type="ChEBI" id="CHEBI:15378"/>
        <dbReference type="ChEBI" id="CHEBI:33019"/>
        <dbReference type="ChEBI" id="CHEBI:46398"/>
        <dbReference type="ChEBI" id="CHEBI:57865"/>
        <dbReference type="EC" id="3.6.1.9"/>
    </reaction>
</comment>
<comment type="caution">
    <text evidence="4">The sequence shown here is derived from an EMBL/GenBank/DDBJ whole genome shotgun (WGS) entry which is preliminary data.</text>
</comment>
<comment type="function">
    <text evidence="3">Nucleoside triphosphate pyrophosphatase that hydrolyzes dTTP and UTP. May have a dual role in cell division arrest and in preventing the incorporation of modified nucleotides into cellular nucleic acids.</text>
</comment>
<evidence type="ECO:0000313" key="4">
    <source>
        <dbReference type="EMBL" id="GBG08755.1"/>
    </source>
</evidence>
<comment type="similarity">
    <text evidence="3">Belongs to the Maf family. YhdE subfamily.</text>
</comment>
<evidence type="ECO:0000256" key="1">
    <source>
        <dbReference type="ARBA" id="ARBA00001968"/>
    </source>
</evidence>
<reference evidence="4 5" key="1">
    <citation type="submission" date="2017-08" db="EMBL/GenBank/DDBJ databases">
        <title>Substantial Increase in Enzyme Production by Combined Drug-Resistance Mutations in Paenibacillus agaridevorans.</title>
        <authorList>
            <person name="Tanaka Y."/>
            <person name="Funane K."/>
            <person name="Hosaka T."/>
            <person name="Shiwa Y."/>
            <person name="Fujita N."/>
            <person name="Miyazaki T."/>
            <person name="Yoshikawa H."/>
            <person name="Murakami K."/>
            <person name="Kasahara K."/>
            <person name="Inaoka T."/>
            <person name="Hiraga Y."/>
            <person name="Ochi K."/>
        </authorList>
    </citation>
    <scope>NUCLEOTIDE SEQUENCE [LARGE SCALE GENOMIC DNA]</scope>
    <source>
        <strain evidence="4 5">T-3040</strain>
    </source>
</reference>
<dbReference type="AlphaFoldDB" id="A0A2R5ERJ5"/>
<keyword evidence="5" id="KW-1185">Reference proteome</keyword>
<dbReference type="Pfam" id="PF02545">
    <property type="entry name" value="Maf"/>
    <property type="match status" value="1"/>
</dbReference>
<dbReference type="NCBIfam" id="TIGR00172">
    <property type="entry name" value="maf"/>
    <property type="match status" value="1"/>
</dbReference>
<dbReference type="SUPFAM" id="SSF52972">
    <property type="entry name" value="ITPase-like"/>
    <property type="match status" value="1"/>
</dbReference>
<dbReference type="PIRSF" id="PIRSF006305">
    <property type="entry name" value="Maf"/>
    <property type="match status" value="1"/>
</dbReference>
<dbReference type="PANTHER" id="PTHR43213">
    <property type="entry name" value="BIFUNCTIONAL DTTP/UTP PYROPHOSPHATASE/METHYLTRANSFERASE PROTEIN-RELATED"/>
    <property type="match status" value="1"/>
</dbReference>
<dbReference type="GO" id="GO:0036218">
    <property type="term" value="F:dTTP diphosphatase activity"/>
    <property type="evidence" value="ECO:0007669"/>
    <property type="project" value="RHEA"/>
</dbReference>
<dbReference type="RefSeq" id="WP_108993623.1">
    <property type="nucleotide sequence ID" value="NZ_BDQX01000171.1"/>
</dbReference>
<dbReference type="HAMAP" id="MF_00528">
    <property type="entry name" value="Maf"/>
    <property type="match status" value="1"/>
</dbReference>
<dbReference type="GO" id="GO:0005737">
    <property type="term" value="C:cytoplasm"/>
    <property type="evidence" value="ECO:0007669"/>
    <property type="project" value="UniProtKB-SubCell"/>
</dbReference>
<evidence type="ECO:0000313" key="5">
    <source>
        <dbReference type="Proteomes" id="UP000245202"/>
    </source>
</evidence>
<dbReference type="GO" id="GO:0036221">
    <property type="term" value="F:UTP diphosphatase activity"/>
    <property type="evidence" value="ECO:0007669"/>
    <property type="project" value="RHEA"/>
</dbReference>
<dbReference type="CDD" id="cd00555">
    <property type="entry name" value="Maf"/>
    <property type="match status" value="1"/>
</dbReference>
<feature type="active site" description="Proton acceptor" evidence="3">
    <location>
        <position position="88"/>
    </location>
</feature>
<accession>A0A2R5ERJ5</accession>
<dbReference type="GO" id="GO:0009117">
    <property type="term" value="P:nucleotide metabolic process"/>
    <property type="evidence" value="ECO:0007669"/>
    <property type="project" value="UniProtKB-KW"/>
</dbReference>
<dbReference type="EMBL" id="BDQX01000171">
    <property type="protein sequence ID" value="GBG08755.1"/>
    <property type="molecule type" value="Genomic_DNA"/>
</dbReference>
<comment type="cofactor">
    <cofactor evidence="1 3">
        <name>a divalent metal cation</name>
        <dbReference type="ChEBI" id="CHEBI:60240"/>
    </cofactor>
</comment>
<evidence type="ECO:0000256" key="3">
    <source>
        <dbReference type="HAMAP-Rule" id="MF_00528"/>
    </source>
</evidence>
<keyword evidence="3" id="KW-0546">Nucleotide metabolism</keyword>
<evidence type="ECO:0000256" key="2">
    <source>
        <dbReference type="ARBA" id="ARBA00022801"/>
    </source>
</evidence>
<protein>
    <recommendedName>
        <fullName evidence="3">dTTP/UTP pyrophosphatase</fullName>
        <shortName evidence="3">dTTPase/UTPase</shortName>
        <ecNumber evidence="3">3.6.1.9</ecNumber>
    </recommendedName>
    <alternativeName>
        <fullName evidence="3">Nucleoside triphosphate pyrophosphatase</fullName>
    </alternativeName>
    <alternativeName>
        <fullName evidence="3">Nucleotide pyrophosphatase</fullName>
        <shortName evidence="3">Nucleotide PPase</shortName>
    </alternativeName>
</protein>
<dbReference type="Gene3D" id="3.90.950.10">
    <property type="match status" value="1"/>
</dbReference>
<dbReference type="InterPro" id="IPR029001">
    <property type="entry name" value="ITPase-like_fam"/>
</dbReference>
<gene>
    <name evidence="4" type="ORF">PAT3040_03351</name>
</gene>
<feature type="site" description="Important for substrate specificity" evidence="3">
    <location>
        <position position="89"/>
    </location>
</feature>
<comment type="subcellular location">
    <subcellularLocation>
        <location evidence="3">Cytoplasm</location>
    </subcellularLocation>
</comment>
<organism evidence="4 5">
    <name type="scientific">Paenibacillus agaridevorans</name>
    <dbReference type="NCBI Taxonomy" id="171404"/>
    <lineage>
        <taxon>Bacteria</taxon>
        <taxon>Bacillati</taxon>
        <taxon>Bacillota</taxon>
        <taxon>Bacilli</taxon>
        <taxon>Bacillales</taxon>
        <taxon>Paenibacillaceae</taxon>
        <taxon>Paenibacillus</taxon>
    </lineage>
</organism>
<feature type="site" description="Important for substrate specificity" evidence="3">
    <location>
        <position position="22"/>
    </location>
</feature>